<reference evidence="3 4" key="1">
    <citation type="submission" date="2014-11" db="EMBL/GenBank/DDBJ databases">
        <authorList>
            <person name="Zhu J."/>
            <person name="Qi W."/>
            <person name="Song R."/>
        </authorList>
    </citation>
    <scope>NUCLEOTIDE SEQUENCE [LARGE SCALE GENOMIC DNA]</scope>
</reference>
<dbReference type="EMBL" id="CDMY01000433">
    <property type="protein sequence ID" value="CEM12113.1"/>
    <property type="molecule type" value="Genomic_DNA"/>
</dbReference>
<evidence type="ECO:0000313" key="4">
    <source>
        <dbReference type="Proteomes" id="UP000041254"/>
    </source>
</evidence>
<evidence type="ECO:0000256" key="2">
    <source>
        <dbReference type="SAM" id="MobiDB-lite"/>
    </source>
</evidence>
<evidence type="ECO:0000313" key="3">
    <source>
        <dbReference type="EMBL" id="CEM12113.1"/>
    </source>
</evidence>
<sequence>MSFLAETERRIDKLLHDLEVDEAVRTPASAPLPPVQKVARRLADMDEEDDWALPPRRGTHLHTRPAPIDTSPHTRPLCVRAVERSQAEVQSLQDESRRQKRQILMLSEDCRRHALEAERSRALAAKLEVAQRQSSDERVKLLSQIAELRADVAACRHENETLRRRNAADDLREQEIRAQLEQHMDQNTTLTQQYQDACLGQQRLSGELLEADKVAADMRRAVQPLLIDR</sequence>
<feature type="region of interest" description="Disordered" evidence="2">
    <location>
        <begin position="50"/>
        <end position="73"/>
    </location>
</feature>
<name>A0A0G4FG37_VITBC</name>
<gene>
    <name evidence="3" type="ORF">Vbra_15317</name>
</gene>
<dbReference type="VEuPathDB" id="CryptoDB:Vbra_15317"/>
<organism evidence="3 4">
    <name type="scientific">Vitrella brassicaformis (strain CCMP3155)</name>
    <dbReference type="NCBI Taxonomy" id="1169540"/>
    <lineage>
        <taxon>Eukaryota</taxon>
        <taxon>Sar</taxon>
        <taxon>Alveolata</taxon>
        <taxon>Colpodellida</taxon>
        <taxon>Vitrellaceae</taxon>
        <taxon>Vitrella</taxon>
    </lineage>
</organism>
<protein>
    <submittedName>
        <fullName evidence="3">Uncharacterized protein</fullName>
    </submittedName>
</protein>
<accession>A0A0G4FG37</accession>
<evidence type="ECO:0000256" key="1">
    <source>
        <dbReference type="SAM" id="Coils"/>
    </source>
</evidence>
<keyword evidence="4" id="KW-1185">Reference proteome</keyword>
<feature type="coiled-coil region" evidence="1">
    <location>
        <begin position="145"/>
        <end position="193"/>
    </location>
</feature>
<keyword evidence="1" id="KW-0175">Coiled coil</keyword>
<proteinExistence type="predicted"/>
<dbReference type="AlphaFoldDB" id="A0A0G4FG37"/>
<dbReference type="Proteomes" id="UP000041254">
    <property type="component" value="Unassembled WGS sequence"/>
</dbReference>
<feature type="coiled-coil region" evidence="1">
    <location>
        <begin position="82"/>
        <end position="109"/>
    </location>
</feature>
<dbReference type="InParanoid" id="A0A0G4FG37"/>